<accession>A0A137P2X5</accession>
<feature type="domain" description="OST48 N-terminal" evidence="9">
    <location>
        <begin position="24"/>
        <end position="270"/>
    </location>
</feature>
<evidence type="ECO:0000256" key="6">
    <source>
        <dbReference type="ARBA" id="ARBA00022989"/>
    </source>
</evidence>
<dbReference type="Pfam" id="PF23358">
    <property type="entry name" value="OST48_MD"/>
    <property type="match status" value="1"/>
</dbReference>
<feature type="domain" description="OST48 middle" evidence="10">
    <location>
        <begin position="286"/>
        <end position="427"/>
    </location>
</feature>
<keyword evidence="6 8" id="KW-1133">Transmembrane helix</keyword>
<comment type="similarity">
    <text evidence="3 8">Belongs to the DDOST 48 kDa subunit family.</text>
</comment>
<dbReference type="OrthoDB" id="29105at2759"/>
<dbReference type="UniPathway" id="UPA00378"/>
<gene>
    <name evidence="11" type="ORF">CONCODRAFT_82011</name>
</gene>
<feature type="signal peptide" evidence="8">
    <location>
        <begin position="1"/>
        <end position="17"/>
    </location>
</feature>
<evidence type="ECO:0000256" key="4">
    <source>
        <dbReference type="ARBA" id="ARBA00022692"/>
    </source>
</evidence>
<evidence type="ECO:0000313" key="11">
    <source>
        <dbReference type="EMBL" id="KXN69254.1"/>
    </source>
</evidence>
<dbReference type="InterPro" id="IPR055457">
    <property type="entry name" value="OST48_N"/>
</dbReference>
<keyword evidence="8" id="KW-0732">Signal</keyword>
<evidence type="ECO:0000259" key="9">
    <source>
        <dbReference type="Pfam" id="PF03345"/>
    </source>
</evidence>
<dbReference type="OMA" id="AHDEYPR"/>
<evidence type="ECO:0000313" key="12">
    <source>
        <dbReference type="Proteomes" id="UP000070444"/>
    </source>
</evidence>
<evidence type="ECO:0000256" key="7">
    <source>
        <dbReference type="ARBA" id="ARBA00023136"/>
    </source>
</evidence>
<keyword evidence="11" id="KW-0808">Transferase</keyword>
<evidence type="ECO:0000256" key="2">
    <source>
        <dbReference type="ARBA" id="ARBA00004922"/>
    </source>
</evidence>
<keyword evidence="5 8" id="KW-0256">Endoplasmic reticulum</keyword>
<dbReference type="STRING" id="796925.A0A137P2X5"/>
<name>A0A137P2X5_CONC2</name>
<dbReference type="GO" id="GO:0018279">
    <property type="term" value="P:protein N-linked glycosylation via asparagine"/>
    <property type="evidence" value="ECO:0007669"/>
    <property type="project" value="UniProtKB-UniRule"/>
</dbReference>
<dbReference type="PANTHER" id="PTHR10830:SF0">
    <property type="entry name" value="DOLICHYL-DIPHOSPHOOLIGOSACCHARIDE--PROTEIN GLYCOSYLTRANSFERASE 48 KDA SUBUNIT"/>
    <property type="match status" value="1"/>
</dbReference>
<protein>
    <recommendedName>
        <fullName evidence="8">Dolichyl-diphosphooligosaccharide--protein glycosyltransferase subunit WBP1</fullName>
        <shortName evidence="8">Oligosaccharyl transferase subunit WBP1</shortName>
    </recommendedName>
</protein>
<dbReference type="InterPro" id="IPR055459">
    <property type="entry name" value="OST48_MD"/>
</dbReference>
<comment type="subunit">
    <text evidence="8">Component of the oligosaccharyltransferase (OST) complex.</text>
</comment>
<dbReference type="InterPro" id="IPR005013">
    <property type="entry name" value="DDOST_48_kDa_subunit"/>
</dbReference>
<reference evidence="11 12" key="1">
    <citation type="journal article" date="2015" name="Genome Biol. Evol.">
        <title>Phylogenomic analyses indicate that early fungi evolved digesting cell walls of algal ancestors of land plants.</title>
        <authorList>
            <person name="Chang Y."/>
            <person name="Wang S."/>
            <person name="Sekimoto S."/>
            <person name="Aerts A.L."/>
            <person name="Choi C."/>
            <person name="Clum A."/>
            <person name="LaButti K.M."/>
            <person name="Lindquist E.A."/>
            <person name="Yee Ngan C."/>
            <person name="Ohm R.A."/>
            <person name="Salamov A.A."/>
            <person name="Grigoriev I.V."/>
            <person name="Spatafora J.W."/>
            <person name="Berbee M.L."/>
        </authorList>
    </citation>
    <scope>NUCLEOTIDE SEQUENCE [LARGE SCALE GENOMIC DNA]</scope>
    <source>
        <strain evidence="11 12">NRRL 28638</strain>
    </source>
</reference>
<feature type="chain" id="PRO_5007230190" description="Dolichyl-diphosphooligosaccharide--protein glycosyltransferase subunit WBP1" evidence="8">
    <location>
        <begin position="18"/>
        <end position="439"/>
    </location>
</feature>
<keyword evidence="4 8" id="KW-0812">Transmembrane</keyword>
<evidence type="ECO:0000256" key="8">
    <source>
        <dbReference type="RuleBase" id="RU361142"/>
    </source>
</evidence>
<organism evidence="11 12">
    <name type="scientific">Conidiobolus coronatus (strain ATCC 28846 / CBS 209.66 / NRRL 28638)</name>
    <name type="common">Delacroixia coronata</name>
    <dbReference type="NCBI Taxonomy" id="796925"/>
    <lineage>
        <taxon>Eukaryota</taxon>
        <taxon>Fungi</taxon>
        <taxon>Fungi incertae sedis</taxon>
        <taxon>Zoopagomycota</taxon>
        <taxon>Entomophthoromycotina</taxon>
        <taxon>Entomophthoromycetes</taxon>
        <taxon>Entomophthorales</taxon>
        <taxon>Ancylistaceae</taxon>
        <taxon>Conidiobolus</taxon>
    </lineage>
</organism>
<sequence length="439" mass="49882">MFKILISGLCLLVNIQAKSLTGNKVLFLQDKSINSDDYSIFFNDLKERGYEVENKKASDSDLALLEYEERKYDHIILFSPKTKNFGNGVRVNDFVEFVNKGGNLVIAASSTISQAYKELGSQFHVTFDNKLTSVIDPFHQIESENLKSSPIYSSALTKLNHVVPNKVSEPVLFNGIAHKLQSNPMTFPILSAEWTAISAESDSTSSASPSLYGDDIQLVSGFQALNNARVVISGSINLFSDEYFNTSIESKDKKSKTSNRVLTQELTKWAFQEKSVLRIDSSRHALKKTDEQLDWYRVKDNITYHINLSQYTGGIWTKYQADQVQLEIVMLDPYIRTNLQHVSASKGKSSEYYADLQLPDRYGVFTFKVDYRRPGWSYLLQADVVPIRPLRHNEYPRFLSAAYPYYTGAISMSVGFLVFCLVWLYNKDPADTKQKLKTN</sequence>
<comment type="subcellular location">
    <subcellularLocation>
        <location evidence="8">Endoplasmic reticulum membrane</location>
        <topology evidence="8">Single-pass type I membrane protein</topology>
    </subcellularLocation>
    <subcellularLocation>
        <location evidence="1">Membrane</location>
        <topology evidence="1">Single-pass type I membrane protein</topology>
    </subcellularLocation>
</comment>
<dbReference type="AlphaFoldDB" id="A0A137P2X5"/>
<feature type="transmembrane region" description="Helical" evidence="8">
    <location>
        <begin position="403"/>
        <end position="425"/>
    </location>
</feature>
<dbReference type="GO" id="GO:0008250">
    <property type="term" value="C:oligosaccharyltransferase complex"/>
    <property type="evidence" value="ECO:0007669"/>
    <property type="project" value="TreeGrafter"/>
</dbReference>
<evidence type="ECO:0000256" key="3">
    <source>
        <dbReference type="ARBA" id="ARBA00008743"/>
    </source>
</evidence>
<proteinExistence type="inferred from homology"/>
<evidence type="ECO:0000256" key="5">
    <source>
        <dbReference type="ARBA" id="ARBA00022824"/>
    </source>
</evidence>
<evidence type="ECO:0000259" key="10">
    <source>
        <dbReference type="Pfam" id="PF23358"/>
    </source>
</evidence>
<keyword evidence="7 8" id="KW-0472">Membrane</keyword>
<keyword evidence="12" id="KW-1185">Reference proteome</keyword>
<dbReference type="Pfam" id="PF03345">
    <property type="entry name" value="OST48_N"/>
    <property type="match status" value="1"/>
</dbReference>
<evidence type="ECO:0000256" key="1">
    <source>
        <dbReference type="ARBA" id="ARBA00004479"/>
    </source>
</evidence>
<dbReference type="GO" id="GO:0016740">
    <property type="term" value="F:transferase activity"/>
    <property type="evidence" value="ECO:0007669"/>
    <property type="project" value="UniProtKB-KW"/>
</dbReference>
<dbReference type="EMBL" id="KQ964542">
    <property type="protein sequence ID" value="KXN69254.1"/>
    <property type="molecule type" value="Genomic_DNA"/>
</dbReference>
<dbReference type="PANTHER" id="PTHR10830">
    <property type="entry name" value="DOLICHYL-DIPHOSPHOOLIGOSACCHARIDE--PROTEIN GLYCOSYLTRANSFERASE 48 KDA SUBUNIT"/>
    <property type="match status" value="1"/>
</dbReference>
<comment type="pathway">
    <text evidence="2 8">Protein modification; protein glycosylation.</text>
</comment>
<dbReference type="Proteomes" id="UP000070444">
    <property type="component" value="Unassembled WGS sequence"/>
</dbReference>
<comment type="function">
    <text evidence="8">Subunit of the oligosaccharyl transferase (OST) complex that catalyzes the initial transfer of a defined glycan (Glc(3)Man(9)GlcNAc(2) in eukaryotes) from the lipid carrier dolichol-pyrophosphate to an asparagine residue within an Asn-X-Ser/Thr consensus motif in nascent polypeptide chains, the first step in protein N-glycosylation. N-glycosylation occurs cotranslationally and the complex associates with the Sec61 complex at the channel-forming translocon complex that mediates protein translocation across the endoplasmic reticulum (ER).</text>
</comment>